<keyword evidence="1" id="KW-0456">Lyase</keyword>
<dbReference type="Pfam" id="PF05845">
    <property type="entry name" value="PhnH"/>
    <property type="match status" value="1"/>
</dbReference>
<dbReference type="GO" id="GO:0019634">
    <property type="term" value="P:organic phosphonate metabolic process"/>
    <property type="evidence" value="ECO:0007669"/>
    <property type="project" value="InterPro"/>
</dbReference>
<dbReference type="InterPro" id="IPR038058">
    <property type="entry name" value="PhnH-like_sp"/>
</dbReference>
<dbReference type="Proteomes" id="UP000323876">
    <property type="component" value="Unassembled WGS sequence"/>
</dbReference>
<dbReference type="AlphaFoldDB" id="A0A5N0EJQ3"/>
<dbReference type="EMBL" id="VXLC01000003">
    <property type="protein sequence ID" value="KAA8888939.1"/>
    <property type="molecule type" value="Genomic_DNA"/>
</dbReference>
<sequence>MGATGPHHRAIRGVDLMTVTALGAALRPDQTQRVFRAVLDAFARPGIAVSLPRTDFPAALLPVLCLADLETGIHLLDDDGWDTVVAVATGAPAATLQTAKYVTALRPLTAAEFSAVAVGTALAPESGATVICAVAALSGGTSVRLSGPGVREPIEFAPAGFDSELWSVRERLIGFPAGTDLLLVDPDGGLVGIPRTAVVDPRKAN</sequence>
<comment type="caution">
    <text evidence="1">The sequence shown here is derived from an EMBL/GenBank/DDBJ whole genome shotgun (WGS) entry which is preliminary data.</text>
</comment>
<dbReference type="NCBIfam" id="TIGR03292">
    <property type="entry name" value="PhnH_redo"/>
    <property type="match status" value="1"/>
</dbReference>
<evidence type="ECO:0000313" key="1">
    <source>
        <dbReference type="EMBL" id="KAA8888939.1"/>
    </source>
</evidence>
<dbReference type="Gene3D" id="3.40.50.11310">
    <property type="entry name" value="Bacterial phosphonate metabolism protein PhnH"/>
    <property type="match status" value="1"/>
</dbReference>
<keyword evidence="2" id="KW-1185">Reference proteome</keyword>
<reference evidence="1 2" key="1">
    <citation type="submission" date="2019-09" db="EMBL/GenBank/DDBJ databases">
        <authorList>
            <person name="Wang X."/>
        </authorList>
    </citation>
    <scope>NUCLEOTIDE SEQUENCE [LARGE SCALE GENOMIC DNA]</scope>
    <source>
        <strain evidence="1 2">CICC 11023</strain>
    </source>
</reference>
<gene>
    <name evidence="1" type="primary">phnH</name>
    <name evidence="1" type="ORF">F3087_08020</name>
</gene>
<protein>
    <submittedName>
        <fullName evidence="1">Phosphonate C-P lyase system protein PhnH</fullName>
    </submittedName>
</protein>
<proteinExistence type="predicted"/>
<organism evidence="1 2">
    <name type="scientific">Nocardia colli</name>
    <dbReference type="NCBI Taxonomy" id="2545717"/>
    <lineage>
        <taxon>Bacteria</taxon>
        <taxon>Bacillati</taxon>
        <taxon>Actinomycetota</taxon>
        <taxon>Actinomycetes</taxon>
        <taxon>Mycobacteriales</taxon>
        <taxon>Nocardiaceae</taxon>
        <taxon>Nocardia</taxon>
    </lineage>
</organism>
<name>A0A5N0EJQ3_9NOCA</name>
<dbReference type="InterPro" id="IPR008772">
    <property type="entry name" value="Phosphonate_metab_PhnH"/>
</dbReference>
<dbReference type="GO" id="GO:0016829">
    <property type="term" value="F:lyase activity"/>
    <property type="evidence" value="ECO:0007669"/>
    <property type="project" value="UniProtKB-KW"/>
</dbReference>
<dbReference type="OrthoDB" id="4238947at2"/>
<dbReference type="SUPFAM" id="SSF159709">
    <property type="entry name" value="PhnH-like"/>
    <property type="match status" value="1"/>
</dbReference>
<accession>A0A5N0EJQ3</accession>
<evidence type="ECO:0000313" key="2">
    <source>
        <dbReference type="Proteomes" id="UP000323876"/>
    </source>
</evidence>